<evidence type="ECO:0000259" key="1">
    <source>
        <dbReference type="Pfam" id="PF03537"/>
    </source>
</evidence>
<accession>A0A7W6RZD8</accession>
<dbReference type="SUPFAM" id="SSF51445">
    <property type="entry name" value="(Trans)glycosidases"/>
    <property type="match status" value="1"/>
</dbReference>
<dbReference type="PANTHER" id="PTHR35882:SF2">
    <property type="entry name" value="PELA"/>
    <property type="match status" value="1"/>
</dbReference>
<dbReference type="InterPro" id="IPR004352">
    <property type="entry name" value="GH114_TIM-barrel"/>
</dbReference>
<comment type="caution">
    <text evidence="2">The sequence shown here is derived from an EMBL/GenBank/DDBJ whole genome shotgun (WGS) entry which is preliminary data.</text>
</comment>
<dbReference type="Pfam" id="PF03537">
    <property type="entry name" value="Glyco_hydro_114"/>
    <property type="match status" value="1"/>
</dbReference>
<gene>
    <name evidence="2" type="ORF">GGD88_001763</name>
</gene>
<evidence type="ECO:0000313" key="3">
    <source>
        <dbReference type="Proteomes" id="UP000555728"/>
    </source>
</evidence>
<feature type="domain" description="Glycoside-hydrolase family GH114 TIM-barrel" evidence="1">
    <location>
        <begin position="96"/>
        <end position="348"/>
    </location>
</feature>
<keyword evidence="2" id="KW-0030">Aminoacyl-tRNA synthetase</keyword>
<organism evidence="2 3">
    <name type="scientific">Roseospira goensis</name>
    <dbReference type="NCBI Taxonomy" id="391922"/>
    <lineage>
        <taxon>Bacteria</taxon>
        <taxon>Pseudomonadati</taxon>
        <taxon>Pseudomonadota</taxon>
        <taxon>Alphaproteobacteria</taxon>
        <taxon>Rhodospirillales</taxon>
        <taxon>Rhodospirillaceae</taxon>
        <taxon>Roseospira</taxon>
    </lineage>
</organism>
<dbReference type="Gene3D" id="3.20.20.70">
    <property type="entry name" value="Aldolase class I"/>
    <property type="match status" value="1"/>
</dbReference>
<proteinExistence type="predicted"/>
<dbReference type="InterPro" id="IPR013785">
    <property type="entry name" value="Aldolase_TIM"/>
</dbReference>
<name>A0A7W6RZD8_9PROT</name>
<dbReference type="RefSeq" id="WP_184434266.1">
    <property type="nucleotide sequence ID" value="NZ_JACIGI010000012.1"/>
</dbReference>
<dbReference type="AlphaFoldDB" id="A0A7W6RZD8"/>
<evidence type="ECO:0000313" key="2">
    <source>
        <dbReference type="EMBL" id="MBB4286038.1"/>
    </source>
</evidence>
<dbReference type="PANTHER" id="PTHR35882">
    <property type="entry name" value="PELA"/>
    <property type="match status" value="1"/>
</dbReference>
<sequence length="463" mass="50225">MIADYGVPADSGQDTALAYVASAAAGRADVLRAVDHWVYVIGAELDASLTTRIVDSDHDMVVIDVVTTVRGSEGFPLASTVQTLKQRPGSAGDAGADDRLVLAYIDIGQAEDYRTYWQDGWGIGNPDWITALDPDGWEGNFPVAYWTEAWQDIWVRPGGYLDRIVDAGFDGVYLDWVEGYSDENVAAAAAAAGVDPVQAMVDWVGTIGDHLRARDDDLLVIGQNAADLLVMSDYRAAIDGIAQEHVWYDGGADNEPPGDCPLPRTHADVDTHAYFNALSPACQAVYLAYPYGPLHVSSEYYLERLAVADAHGIPVFTIDYATEPDTIRWIADTARALGYTPFVTTRNVDVFQDVVERSDAGDGNTPGSDLADVPLPPPGVDPLTWAFDAAWYLAAERDVAAAGVDPFGHYMAYGWREGRDPAPWFDSDAYLTAYPDVAAAGLNPFLHFVQWGYTEGRDPAPDF</sequence>
<dbReference type="EC" id="6.1.1.16" evidence="2"/>
<keyword evidence="3" id="KW-1185">Reference proteome</keyword>
<dbReference type="Proteomes" id="UP000555728">
    <property type="component" value="Unassembled WGS sequence"/>
</dbReference>
<dbReference type="EMBL" id="JACIGI010000012">
    <property type="protein sequence ID" value="MBB4286038.1"/>
    <property type="molecule type" value="Genomic_DNA"/>
</dbReference>
<reference evidence="2 3" key="1">
    <citation type="submission" date="2020-08" db="EMBL/GenBank/DDBJ databases">
        <title>Genome sequencing of Purple Non-Sulfur Bacteria from various extreme environments.</title>
        <authorList>
            <person name="Mayer M."/>
        </authorList>
    </citation>
    <scope>NUCLEOTIDE SEQUENCE [LARGE SCALE GENOMIC DNA]</scope>
    <source>
        <strain evidence="2 3">JA135</strain>
    </source>
</reference>
<dbReference type="InterPro" id="IPR017853">
    <property type="entry name" value="GH"/>
</dbReference>
<dbReference type="GO" id="GO:0004817">
    <property type="term" value="F:cysteine-tRNA ligase activity"/>
    <property type="evidence" value="ECO:0007669"/>
    <property type="project" value="UniProtKB-EC"/>
</dbReference>
<protein>
    <submittedName>
        <fullName evidence="2">Cysteinyl-tRNA synthetase</fullName>
        <ecNumber evidence="2">6.1.1.16</ecNumber>
    </submittedName>
</protein>
<keyword evidence="2" id="KW-0436">Ligase</keyword>